<proteinExistence type="inferred from homology"/>
<dbReference type="InterPro" id="IPR015424">
    <property type="entry name" value="PyrdxlP-dep_Trfase"/>
</dbReference>
<dbReference type="InterPro" id="IPR015421">
    <property type="entry name" value="PyrdxlP-dep_Trfase_major"/>
</dbReference>
<evidence type="ECO:0000256" key="3">
    <source>
        <dbReference type="ARBA" id="ARBA00023015"/>
    </source>
</evidence>
<dbReference type="InParanoid" id="A0A1Y5TH12"/>
<dbReference type="InterPro" id="IPR036388">
    <property type="entry name" value="WH-like_DNA-bd_sf"/>
</dbReference>
<dbReference type="SUPFAM" id="SSF53383">
    <property type="entry name" value="PLP-dependent transferases"/>
    <property type="match status" value="1"/>
</dbReference>
<protein>
    <submittedName>
        <fullName evidence="7">Putative HTH-type transcriptional regulator YdcR</fullName>
    </submittedName>
</protein>
<dbReference type="Gene3D" id="1.10.10.10">
    <property type="entry name" value="Winged helix-like DNA-binding domain superfamily/Winged helix DNA-binding domain"/>
    <property type="match status" value="1"/>
</dbReference>
<evidence type="ECO:0000256" key="5">
    <source>
        <dbReference type="ARBA" id="ARBA00023163"/>
    </source>
</evidence>
<evidence type="ECO:0000313" key="7">
    <source>
        <dbReference type="EMBL" id="SLN63839.1"/>
    </source>
</evidence>
<dbReference type="InterPro" id="IPR015422">
    <property type="entry name" value="PyrdxlP-dep_Trfase_small"/>
</dbReference>
<dbReference type="RefSeq" id="WP_176245063.1">
    <property type="nucleotide sequence ID" value="NZ_FWFR01000002.1"/>
</dbReference>
<feature type="domain" description="HTH gntR-type" evidence="6">
    <location>
        <begin position="17"/>
        <end position="85"/>
    </location>
</feature>
<dbReference type="CDD" id="cd00609">
    <property type="entry name" value="AAT_like"/>
    <property type="match status" value="1"/>
</dbReference>
<dbReference type="Gene3D" id="3.40.640.10">
    <property type="entry name" value="Type I PLP-dependent aspartate aminotransferase-like (Major domain)"/>
    <property type="match status" value="1"/>
</dbReference>
<dbReference type="Gene3D" id="3.90.1150.10">
    <property type="entry name" value="Aspartate Aminotransferase, domain 1"/>
    <property type="match status" value="1"/>
</dbReference>
<dbReference type="PROSITE" id="PS50949">
    <property type="entry name" value="HTH_GNTR"/>
    <property type="match status" value="1"/>
</dbReference>
<dbReference type="PANTHER" id="PTHR46577:SF1">
    <property type="entry name" value="HTH-TYPE TRANSCRIPTIONAL REGULATORY PROTEIN GABR"/>
    <property type="match status" value="1"/>
</dbReference>
<keyword evidence="3" id="KW-0805">Transcription regulation</keyword>
<name>A0A1Y5TH12_9PROT</name>
<sequence length="466" mass="49635">MSLDRVMWVPDISTIGGPRYLALASAIAESINNGELPAGAQLPPQRDLAEKLGVTVGTVGRAYMVAKKRELVSGEVGRGTFVRGHAGKSTFGNYIPERKPGMIDLACYRIPVDEIPETISGVIADVADHTVLLPLIDYPPPAGYITHRTAGATWIKRSGLDVPPEQVIACNGGQQAILTALFALSGLGGPVLTEQVTYSGFKSLAALQNLELEGVEMDAEGMIPEALDEAAKTSGGMIVYIQPTVQNPTGHSMSEKRREKIAAVARANDLILIEDDVAAAGLTDRPMPIATLAPERTIYITSLSKCVSPALRVGFMAAPPKLAEQLSNTLHSLALAMSPLTLEAASLLIMGGGAAAIAEQNTRELARRHVMAREELGGLDLRSHPAAFFSWLQLPGHWTSAEFAETAQKSGVSVARAEHFHIGSTEPPRAVRISLNPQASVNVLLDGLRILRRIAEEKPSPRLAVI</sequence>
<evidence type="ECO:0000259" key="6">
    <source>
        <dbReference type="PROSITE" id="PS50949"/>
    </source>
</evidence>
<organism evidence="7 8">
    <name type="scientific">Oceanibacterium hippocampi</name>
    <dbReference type="NCBI Taxonomy" id="745714"/>
    <lineage>
        <taxon>Bacteria</taxon>
        <taxon>Pseudomonadati</taxon>
        <taxon>Pseudomonadota</taxon>
        <taxon>Alphaproteobacteria</taxon>
        <taxon>Sneathiellales</taxon>
        <taxon>Sneathiellaceae</taxon>
        <taxon>Oceanibacterium</taxon>
    </lineage>
</organism>
<dbReference type="PANTHER" id="PTHR46577">
    <property type="entry name" value="HTH-TYPE TRANSCRIPTIONAL REGULATORY PROTEIN GABR"/>
    <property type="match status" value="1"/>
</dbReference>
<gene>
    <name evidence="7" type="primary">ydcR_3</name>
    <name evidence="7" type="ORF">OCH7691_02877</name>
</gene>
<dbReference type="InterPro" id="IPR000524">
    <property type="entry name" value="Tscrpt_reg_HTH_GntR"/>
</dbReference>
<keyword evidence="5" id="KW-0804">Transcription</keyword>
<keyword evidence="4" id="KW-0238">DNA-binding</keyword>
<dbReference type="GO" id="GO:0003700">
    <property type="term" value="F:DNA-binding transcription factor activity"/>
    <property type="evidence" value="ECO:0007669"/>
    <property type="project" value="InterPro"/>
</dbReference>
<comment type="similarity">
    <text evidence="1">In the C-terminal section; belongs to the class-I pyridoxal-phosphate-dependent aminotransferase family.</text>
</comment>
<dbReference type="GO" id="GO:0030170">
    <property type="term" value="F:pyridoxal phosphate binding"/>
    <property type="evidence" value="ECO:0007669"/>
    <property type="project" value="InterPro"/>
</dbReference>
<accession>A0A1Y5TH12</accession>
<dbReference type="SUPFAM" id="SSF46785">
    <property type="entry name" value="Winged helix' DNA-binding domain"/>
    <property type="match status" value="1"/>
</dbReference>
<dbReference type="InterPro" id="IPR051446">
    <property type="entry name" value="HTH_trans_reg/aminotransferase"/>
</dbReference>
<dbReference type="Pfam" id="PF00155">
    <property type="entry name" value="Aminotran_1_2"/>
    <property type="match status" value="1"/>
</dbReference>
<keyword evidence="2" id="KW-0663">Pyridoxal phosphate</keyword>
<dbReference type="Proteomes" id="UP000193200">
    <property type="component" value="Unassembled WGS sequence"/>
</dbReference>
<dbReference type="InterPro" id="IPR036390">
    <property type="entry name" value="WH_DNA-bd_sf"/>
</dbReference>
<dbReference type="Pfam" id="PF00392">
    <property type="entry name" value="GntR"/>
    <property type="match status" value="1"/>
</dbReference>
<reference evidence="7 8" key="1">
    <citation type="submission" date="2017-03" db="EMBL/GenBank/DDBJ databases">
        <authorList>
            <person name="Afonso C.L."/>
            <person name="Miller P.J."/>
            <person name="Scott M.A."/>
            <person name="Spackman E."/>
            <person name="Goraichik I."/>
            <person name="Dimitrov K.M."/>
            <person name="Suarez D.L."/>
            <person name="Swayne D.E."/>
        </authorList>
    </citation>
    <scope>NUCLEOTIDE SEQUENCE [LARGE SCALE GENOMIC DNA]</scope>
    <source>
        <strain evidence="7 8">CECT 7691</strain>
    </source>
</reference>
<dbReference type="InterPro" id="IPR004839">
    <property type="entry name" value="Aminotransferase_I/II_large"/>
</dbReference>
<dbReference type="SMART" id="SM00345">
    <property type="entry name" value="HTH_GNTR"/>
    <property type="match status" value="1"/>
</dbReference>
<evidence type="ECO:0000256" key="4">
    <source>
        <dbReference type="ARBA" id="ARBA00023125"/>
    </source>
</evidence>
<dbReference type="GO" id="GO:0003677">
    <property type="term" value="F:DNA binding"/>
    <property type="evidence" value="ECO:0007669"/>
    <property type="project" value="UniProtKB-KW"/>
</dbReference>
<evidence type="ECO:0000256" key="1">
    <source>
        <dbReference type="ARBA" id="ARBA00005384"/>
    </source>
</evidence>
<evidence type="ECO:0000313" key="8">
    <source>
        <dbReference type="Proteomes" id="UP000193200"/>
    </source>
</evidence>
<keyword evidence="8" id="KW-1185">Reference proteome</keyword>
<dbReference type="AlphaFoldDB" id="A0A1Y5TH12"/>
<dbReference type="CDD" id="cd07377">
    <property type="entry name" value="WHTH_GntR"/>
    <property type="match status" value="1"/>
</dbReference>
<dbReference type="EMBL" id="FWFR01000002">
    <property type="protein sequence ID" value="SLN63839.1"/>
    <property type="molecule type" value="Genomic_DNA"/>
</dbReference>
<evidence type="ECO:0000256" key="2">
    <source>
        <dbReference type="ARBA" id="ARBA00022898"/>
    </source>
</evidence>